<keyword evidence="8" id="KW-1185">Reference proteome</keyword>
<organism evidence="7 8">
    <name type="scientific">Wujia chipingensis</name>
    <dbReference type="NCBI Taxonomy" id="2763670"/>
    <lineage>
        <taxon>Bacteria</taxon>
        <taxon>Bacillati</taxon>
        <taxon>Bacillota</taxon>
        <taxon>Clostridia</taxon>
        <taxon>Lachnospirales</taxon>
        <taxon>Lachnospiraceae</taxon>
        <taxon>Wujia</taxon>
    </lineage>
</organism>
<comment type="similarity">
    <text evidence="1 4">Belongs to the bacterial flagellin family.</text>
</comment>
<dbReference type="Pfam" id="PF00669">
    <property type="entry name" value="Flagellin_N"/>
    <property type="match status" value="1"/>
</dbReference>
<reference evidence="7 8" key="1">
    <citation type="submission" date="2020-08" db="EMBL/GenBank/DDBJ databases">
        <authorList>
            <person name="Liu C."/>
            <person name="Sun Q."/>
        </authorList>
    </citation>
    <scope>NUCLEOTIDE SEQUENCE [LARGE SCALE GENOMIC DNA]</scope>
    <source>
        <strain evidence="7 8">NSJ-4</strain>
    </source>
</reference>
<evidence type="ECO:0000256" key="1">
    <source>
        <dbReference type="ARBA" id="ARBA00005709"/>
    </source>
</evidence>
<protein>
    <recommendedName>
        <fullName evidence="2 4">Flagellin</fullName>
    </recommendedName>
</protein>
<dbReference type="Pfam" id="PF00700">
    <property type="entry name" value="Flagellin_C"/>
    <property type="match status" value="1"/>
</dbReference>
<dbReference type="GO" id="GO:0005576">
    <property type="term" value="C:extracellular region"/>
    <property type="evidence" value="ECO:0007669"/>
    <property type="project" value="UniProtKB-SubCell"/>
</dbReference>
<dbReference type="GO" id="GO:0005198">
    <property type="term" value="F:structural molecule activity"/>
    <property type="evidence" value="ECO:0007669"/>
    <property type="project" value="UniProtKB-UniRule"/>
</dbReference>
<evidence type="ECO:0000256" key="3">
    <source>
        <dbReference type="ARBA" id="ARBA00023143"/>
    </source>
</evidence>
<comment type="subcellular location">
    <subcellularLocation>
        <location evidence="4">Secreted</location>
    </subcellularLocation>
    <subcellularLocation>
        <location evidence="4">Bacterial flagellum</location>
    </subcellularLocation>
</comment>
<dbReference type="InterPro" id="IPR001492">
    <property type="entry name" value="Flagellin"/>
</dbReference>
<dbReference type="InterPro" id="IPR001029">
    <property type="entry name" value="Flagellin_N"/>
</dbReference>
<evidence type="ECO:0000313" key="8">
    <source>
        <dbReference type="Proteomes" id="UP000515819"/>
    </source>
</evidence>
<sequence length="476" mass="50744">MRINYNALAMNATTNFGKINNKVAKSMSRLSSGYKITSPADDAAGLAISKKMSAQIRGLDRAALNSNDGISVIQSAEGGMEEMHSILGRMRELAVQAANDVNDEVDRDAIQEEIDSLAAELTQISDTTAFNGQTLLNGDLTRRSLSSVNGVKATYISSEVSTGVYSINVTADAEQASMTTGFTYSTAVITKEQAGTLKVNGFAIEIEEGMSMEDVYGKIQTSLAKINIDIFASNDGTTEESFDSGAPVVFRTKGYGSSEKISISVGNPELAAVFGVADGTMMQGKDCQAALNITEDGFSTTATLKTNGNKIEVTDRSGFSMTIEADPGAVAENGGAVTAEIEVLSAGTMVIQTGSNEGEQLAIDIPELNAKSLGVDELIMYTHEYASQAVDIIDEAVKKVSAARSKLGAYENRLDDVHSNLEVQSESITEAYSRIMDTDMAEEMTEYTQQEVLSQAAIAMMQKANDRPESILQLLQ</sequence>
<gene>
    <name evidence="7" type="ORF">H9Q76_00715</name>
</gene>
<dbReference type="RefSeq" id="WP_249321358.1">
    <property type="nucleotide sequence ID" value="NZ_CP060632.1"/>
</dbReference>
<keyword evidence="3 4" id="KW-0975">Bacterial flagellum</keyword>
<dbReference type="Proteomes" id="UP000515819">
    <property type="component" value="Chromosome"/>
</dbReference>
<evidence type="ECO:0000259" key="5">
    <source>
        <dbReference type="Pfam" id="PF00669"/>
    </source>
</evidence>
<dbReference type="EMBL" id="CP060632">
    <property type="protein sequence ID" value="QNL99865.1"/>
    <property type="molecule type" value="Genomic_DNA"/>
</dbReference>
<evidence type="ECO:0000259" key="6">
    <source>
        <dbReference type="Pfam" id="PF00700"/>
    </source>
</evidence>
<dbReference type="InterPro" id="IPR046358">
    <property type="entry name" value="Flagellin_C"/>
</dbReference>
<dbReference type="PANTHER" id="PTHR42792">
    <property type="entry name" value="FLAGELLIN"/>
    <property type="match status" value="1"/>
</dbReference>
<dbReference type="PRINTS" id="PR00207">
    <property type="entry name" value="FLAGELLIN"/>
</dbReference>
<evidence type="ECO:0000256" key="2">
    <source>
        <dbReference type="ARBA" id="ARBA00020110"/>
    </source>
</evidence>
<dbReference type="Gene3D" id="3.30.70.2120">
    <property type="match status" value="1"/>
</dbReference>
<keyword evidence="7" id="KW-0969">Cilium</keyword>
<evidence type="ECO:0000256" key="4">
    <source>
        <dbReference type="RuleBase" id="RU362073"/>
    </source>
</evidence>
<dbReference type="KEGG" id="wcp:H9Q76_00715"/>
<evidence type="ECO:0000313" key="7">
    <source>
        <dbReference type="EMBL" id="QNL99865.1"/>
    </source>
</evidence>
<dbReference type="SUPFAM" id="SSF64518">
    <property type="entry name" value="Phase 1 flagellin"/>
    <property type="match status" value="1"/>
</dbReference>
<proteinExistence type="inferred from homology"/>
<comment type="function">
    <text evidence="4">Flagellin is the subunit protein which polymerizes to form the filaments of bacterial flagella.</text>
</comment>
<keyword evidence="4" id="KW-0964">Secreted</keyword>
<keyword evidence="7" id="KW-0966">Cell projection</keyword>
<feature type="domain" description="Flagellin C-terminal" evidence="6">
    <location>
        <begin position="390"/>
        <end position="475"/>
    </location>
</feature>
<name>A0A7G9FMT4_9FIRM</name>
<dbReference type="GO" id="GO:0009288">
    <property type="term" value="C:bacterial-type flagellum"/>
    <property type="evidence" value="ECO:0007669"/>
    <property type="project" value="UniProtKB-SubCell"/>
</dbReference>
<dbReference type="AlphaFoldDB" id="A0A7G9FMT4"/>
<feature type="domain" description="Flagellin N-terminal" evidence="5">
    <location>
        <begin position="3"/>
        <end position="139"/>
    </location>
</feature>
<dbReference type="PANTHER" id="PTHR42792:SF2">
    <property type="entry name" value="FLAGELLIN"/>
    <property type="match status" value="1"/>
</dbReference>
<dbReference type="Gene3D" id="1.20.1330.10">
    <property type="entry name" value="f41 fragment of flagellin, N-terminal domain"/>
    <property type="match status" value="2"/>
</dbReference>
<accession>A0A7G9FMT4</accession>
<keyword evidence="7" id="KW-0282">Flagellum</keyword>